<sequence>MTTRAEGRAAAERLVDVSRETWERLDRLVAALDKWQATTNLVAPNTLDTVWTRHVADSVQLVALAPGAPKAWVDLGSGGGFPGLVVAAMIGDETRVHLVESSGKKAAFLREGARAIGVRVEVHAARAEDVVGTLDADVVSARALAPLETLVRLAAPLLKSGSVGLFPKGREAEAELTVTAKSWRLDASLHPSLTEPEARIVRIDSFLGPR</sequence>
<evidence type="ECO:0000256" key="2">
    <source>
        <dbReference type="ARBA" id="ARBA00022552"/>
    </source>
</evidence>
<comment type="function">
    <text evidence="6">Specifically methylates the N7 position of guanine in position 527 of 16S rRNA.</text>
</comment>
<dbReference type="EC" id="2.1.1.170" evidence="6"/>
<keyword evidence="2 6" id="KW-0698">rRNA processing</keyword>
<evidence type="ECO:0000256" key="3">
    <source>
        <dbReference type="ARBA" id="ARBA00022603"/>
    </source>
</evidence>
<dbReference type="AlphaFoldDB" id="A0A2W5KBE9"/>
<keyword evidence="1 6" id="KW-0963">Cytoplasm</keyword>
<keyword evidence="5 6" id="KW-0949">S-adenosyl-L-methionine</keyword>
<comment type="catalytic activity">
    <reaction evidence="6">
        <text>guanosine(527) in 16S rRNA + S-adenosyl-L-methionine = N(7)-methylguanosine(527) in 16S rRNA + S-adenosyl-L-homocysteine</text>
        <dbReference type="Rhea" id="RHEA:42732"/>
        <dbReference type="Rhea" id="RHEA-COMP:10209"/>
        <dbReference type="Rhea" id="RHEA-COMP:10210"/>
        <dbReference type="ChEBI" id="CHEBI:57856"/>
        <dbReference type="ChEBI" id="CHEBI:59789"/>
        <dbReference type="ChEBI" id="CHEBI:74269"/>
        <dbReference type="ChEBI" id="CHEBI:74480"/>
        <dbReference type="EC" id="2.1.1.170"/>
    </reaction>
</comment>
<dbReference type="GO" id="GO:0070043">
    <property type="term" value="F:rRNA (guanine-N7-)-methyltransferase activity"/>
    <property type="evidence" value="ECO:0007669"/>
    <property type="project" value="UniProtKB-UniRule"/>
</dbReference>
<keyword evidence="4 6" id="KW-0808">Transferase</keyword>
<dbReference type="Proteomes" id="UP000249577">
    <property type="component" value="Unassembled WGS sequence"/>
</dbReference>
<evidence type="ECO:0000313" key="8">
    <source>
        <dbReference type="Proteomes" id="UP000249577"/>
    </source>
</evidence>
<reference evidence="7 8" key="1">
    <citation type="submission" date="2017-08" db="EMBL/GenBank/DDBJ databases">
        <title>Infants hospitalized years apart are colonized by the same room-sourced microbial strains.</title>
        <authorList>
            <person name="Brooks B."/>
            <person name="Olm M.R."/>
            <person name="Firek B.A."/>
            <person name="Baker R."/>
            <person name="Thomas B.C."/>
            <person name="Morowitz M.J."/>
            <person name="Banfield J.F."/>
        </authorList>
    </citation>
    <scope>NUCLEOTIDE SEQUENCE [LARGE SCALE GENOMIC DNA]</scope>
    <source>
        <strain evidence="7">S2_005_003_R2_43</strain>
    </source>
</reference>
<evidence type="ECO:0000256" key="4">
    <source>
        <dbReference type="ARBA" id="ARBA00022679"/>
    </source>
</evidence>
<protein>
    <recommendedName>
        <fullName evidence="6">Ribosomal RNA small subunit methyltransferase G</fullName>
        <ecNumber evidence="6">2.1.1.170</ecNumber>
    </recommendedName>
    <alternativeName>
        <fullName evidence="6">16S rRNA 7-methylguanosine methyltransferase</fullName>
        <shortName evidence="6">16S rRNA m7G methyltransferase</shortName>
    </alternativeName>
</protein>
<gene>
    <name evidence="6" type="primary">rsmG</name>
    <name evidence="7" type="ORF">DI565_12160</name>
</gene>
<dbReference type="PIRSF" id="PIRSF003078">
    <property type="entry name" value="GidB"/>
    <property type="match status" value="1"/>
</dbReference>
<comment type="caution">
    <text evidence="7">The sequence shown here is derived from an EMBL/GenBank/DDBJ whole genome shotgun (WGS) entry which is preliminary data.</text>
</comment>
<evidence type="ECO:0000313" key="7">
    <source>
        <dbReference type="EMBL" id="PZQ14181.1"/>
    </source>
</evidence>
<name>A0A2W5KBE9_ANCNO</name>
<feature type="binding site" evidence="6">
    <location>
        <position position="76"/>
    </location>
    <ligand>
        <name>S-adenosyl-L-methionine</name>
        <dbReference type="ChEBI" id="CHEBI:59789"/>
    </ligand>
</feature>
<dbReference type="EMBL" id="QFPN01000006">
    <property type="protein sequence ID" value="PZQ14181.1"/>
    <property type="molecule type" value="Genomic_DNA"/>
</dbReference>
<feature type="binding site" evidence="6">
    <location>
        <position position="81"/>
    </location>
    <ligand>
        <name>S-adenosyl-L-methionine</name>
        <dbReference type="ChEBI" id="CHEBI:59789"/>
    </ligand>
</feature>
<dbReference type="PANTHER" id="PTHR31760:SF0">
    <property type="entry name" value="S-ADENOSYL-L-METHIONINE-DEPENDENT METHYLTRANSFERASES SUPERFAMILY PROTEIN"/>
    <property type="match status" value="1"/>
</dbReference>
<dbReference type="SUPFAM" id="SSF53335">
    <property type="entry name" value="S-adenosyl-L-methionine-dependent methyltransferases"/>
    <property type="match status" value="1"/>
</dbReference>
<evidence type="ECO:0000256" key="6">
    <source>
        <dbReference type="HAMAP-Rule" id="MF_00074"/>
    </source>
</evidence>
<feature type="binding site" evidence="6">
    <location>
        <position position="142"/>
    </location>
    <ligand>
        <name>S-adenosyl-L-methionine</name>
        <dbReference type="ChEBI" id="CHEBI:59789"/>
    </ligand>
</feature>
<comment type="subcellular location">
    <subcellularLocation>
        <location evidence="6">Cytoplasm</location>
    </subcellularLocation>
</comment>
<dbReference type="InterPro" id="IPR003682">
    <property type="entry name" value="rRNA_ssu_MeTfrase_G"/>
</dbReference>
<dbReference type="GO" id="GO:0005829">
    <property type="term" value="C:cytosol"/>
    <property type="evidence" value="ECO:0007669"/>
    <property type="project" value="TreeGrafter"/>
</dbReference>
<accession>A0A2W5KBE9</accession>
<proteinExistence type="inferred from homology"/>
<dbReference type="Gene3D" id="3.40.50.150">
    <property type="entry name" value="Vaccinia Virus protein VP39"/>
    <property type="match status" value="1"/>
</dbReference>
<keyword evidence="3 6" id="KW-0489">Methyltransferase</keyword>
<dbReference type="Pfam" id="PF02527">
    <property type="entry name" value="GidB"/>
    <property type="match status" value="1"/>
</dbReference>
<feature type="binding site" evidence="6">
    <location>
        <begin position="100"/>
        <end position="102"/>
    </location>
    <ligand>
        <name>S-adenosyl-L-methionine</name>
        <dbReference type="ChEBI" id="CHEBI:59789"/>
    </ligand>
</feature>
<dbReference type="HAMAP" id="MF_00074">
    <property type="entry name" value="16SrRNA_methyltr_G"/>
    <property type="match status" value="1"/>
</dbReference>
<dbReference type="InterPro" id="IPR029063">
    <property type="entry name" value="SAM-dependent_MTases_sf"/>
</dbReference>
<evidence type="ECO:0000256" key="5">
    <source>
        <dbReference type="ARBA" id="ARBA00022691"/>
    </source>
</evidence>
<feature type="binding site" evidence="6">
    <location>
        <begin position="127"/>
        <end position="128"/>
    </location>
    <ligand>
        <name>S-adenosyl-L-methionine</name>
        <dbReference type="ChEBI" id="CHEBI:59789"/>
    </ligand>
</feature>
<dbReference type="NCBIfam" id="TIGR00138">
    <property type="entry name" value="rsmG_gidB"/>
    <property type="match status" value="1"/>
</dbReference>
<evidence type="ECO:0000256" key="1">
    <source>
        <dbReference type="ARBA" id="ARBA00022490"/>
    </source>
</evidence>
<organism evidence="7 8">
    <name type="scientific">Ancylobacter novellus</name>
    <name type="common">Thiobacillus novellus</name>
    <dbReference type="NCBI Taxonomy" id="921"/>
    <lineage>
        <taxon>Bacteria</taxon>
        <taxon>Pseudomonadati</taxon>
        <taxon>Pseudomonadota</taxon>
        <taxon>Alphaproteobacteria</taxon>
        <taxon>Hyphomicrobiales</taxon>
        <taxon>Xanthobacteraceae</taxon>
        <taxon>Ancylobacter</taxon>
    </lineage>
</organism>
<comment type="similarity">
    <text evidence="6">Belongs to the methyltransferase superfamily. RNA methyltransferase RsmG family.</text>
</comment>
<dbReference type="PANTHER" id="PTHR31760">
    <property type="entry name" value="S-ADENOSYL-L-METHIONINE-DEPENDENT METHYLTRANSFERASES SUPERFAMILY PROTEIN"/>
    <property type="match status" value="1"/>
</dbReference>